<dbReference type="PANTHER" id="PTHR39339">
    <property type="entry name" value="SLR1444 PROTEIN"/>
    <property type="match status" value="1"/>
</dbReference>
<dbReference type="SMART" id="SM00880">
    <property type="entry name" value="CHAD"/>
    <property type="match status" value="1"/>
</dbReference>
<dbReference type="InterPro" id="IPR038186">
    <property type="entry name" value="CHAD_dom_sf"/>
</dbReference>
<evidence type="ECO:0000313" key="3">
    <source>
        <dbReference type="Proteomes" id="UP000316471"/>
    </source>
</evidence>
<sequence>MEDLSADAAGPGSALRAYGVAELALARESLGLRGRQAHEGIHQARKSIRRVRAMLALCGKTLGPGGGLVDRQLRRLNRQLSPLRDAHALVETLDRLGLKPRNAQAREALATARKIAARRCAALARQADFVRALGEAEAVVAMLQAALHGLPWADVTVPALVDAMDAAARKAKRMRQHALAHDDAEDWHRWRRSMRRLSQQQRAAGAAGLPLQPDEFDKHLTEQLGVMQDLSLLIAHCGDGSPFPRATRVVLRHFAERSLARQRKRIRSVMPCS</sequence>
<name>A0A562LKS7_9GAMM</name>
<dbReference type="Gene3D" id="1.40.20.10">
    <property type="entry name" value="CHAD domain"/>
    <property type="match status" value="1"/>
</dbReference>
<dbReference type="InterPro" id="IPR007899">
    <property type="entry name" value="CHAD_dom"/>
</dbReference>
<organism evidence="2 3">
    <name type="scientific">Aerolutibacter ruishenii</name>
    <dbReference type="NCBI Taxonomy" id="686800"/>
    <lineage>
        <taxon>Bacteria</taxon>
        <taxon>Pseudomonadati</taxon>
        <taxon>Pseudomonadota</taxon>
        <taxon>Gammaproteobacteria</taxon>
        <taxon>Lysobacterales</taxon>
        <taxon>Lysobacteraceae</taxon>
        <taxon>Aerolutibacter</taxon>
    </lineage>
</organism>
<dbReference type="Proteomes" id="UP000316471">
    <property type="component" value="Unassembled WGS sequence"/>
</dbReference>
<dbReference type="RefSeq" id="WP_158636338.1">
    <property type="nucleotide sequence ID" value="NZ_VLKP01000010.1"/>
</dbReference>
<gene>
    <name evidence="2" type="ORF">IP93_02447</name>
</gene>
<evidence type="ECO:0000313" key="2">
    <source>
        <dbReference type="EMBL" id="TWI08211.1"/>
    </source>
</evidence>
<dbReference type="PROSITE" id="PS51708">
    <property type="entry name" value="CHAD"/>
    <property type="match status" value="1"/>
</dbReference>
<proteinExistence type="predicted"/>
<dbReference type="OrthoDB" id="6024628at2"/>
<dbReference type="AlphaFoldDB" id="A0A562LKS7"/>
<evidence type="ECO:0000259" key="1">
    <source>
        <dbReference type="PROSITE" id="PS51708"/>
    </source>
</evidence>
<protein>
    <submittedName>
        <fullName evidence="2">CHAD domain-containing protein</fullName>
    </submittedName>
</protein>
<dbReference type="EMBL" id="VLKP01000010">
    <property type="protein sequence ID" value="TWI08211.1"/>
    <property type="molecule type" value="Genomic_DNA"/>
</dbReference>
<comment type="caution">
    <text evidence="2">The sequence shown here is derived from an EMBL/GenBank/DDBJ whole genome shotgun (WGS) entry which is preliminary data.</text>
</comment>
<keyword evidence="3" id="KW-1185">Reference proteome</keyword>
<accession>A0A562LKS7</accession>
<reference evidence="2 3" key="1">
    <citation type="journal article" date="2015" name="Stand. Genomic Sci.">
        <title>Genomic Encyclopedia of Bacterial and Archaeal Type Strains, Phase III: the genomes of soil and plant-associated and newly described type strains.</title>
        <authorList>
            <person name="Whitman W.B."/>
            <person name="Woyke T."/>
            <person name="Klenk H.P."/>
            <person name="Zhou Y."/>
            <person name="Lilburn T.G."/>
            <person name="Beck B.J."/>
            <person name="De Vos P."/>
            <person name="Vandamme P."/>
            <person name="Eisen J.A."/>
            <person name="Garrity G."/>
            <person name="Hugenholtz P."/>
            <person name="Kyrpides N.C."/>
        </authorList>
    </citation>
    <scope>NUCLEOTIDE SEQUENCE [LARGE SCALE GENOMIC DNA]</scope>
    <source>
        <strain evidence="2 3">CGMCC 1.10136</strain>
    </source>
</reference>
<dbReference type="Pfam" id="PF05235">
    <property type="entry name" value="CHAD"/>
    <property type="match status" value="1"/>
</dbReference>
<feature type="domain" description="CHAD" evidence="1">
    <location>
        <begin position="8"/>
        <end position="273"/>
    </location>
</feature>
<dbReference type="PANTHER" id="PTHR39339:SF1">
    <property type="entry name" value="CHAD DOMAIN-CONTAINING PROTEIN"/>
    <property type="match status" value="1"/>
</dbReference>